<reference evidence="3" key="1">
    <citation type="submission" date="2015-12" db="EMBL/GenBank/DDBJ databases">
        <title>De novo transcriptome assembly of four potential Pierce s Disease insect vectors from Arizona vineyards.</title>
        <authorList>
            <person name="Tassone E.E."/>
        </authorList>
    </citation>
    <scope>NUCLEOTIDE SEQUENCE</scope>
</reference>
<dbReference type="SMART" id="SM00698">
    <property type="entry name" value="MORN"/>
    <property type="match status" value="6"/>
</dbReference>
<dbReference type="PANTHER" id="PTHR43215">
    <property type="entry name" value="RADIAL SPOKE HEAD 1 HOMOLOG"/>
    <property type="match status" value="1"/>
</dbReference>
<organism evidence="3">
    <name type="scientific">Clastoptera arizonana</name>
    <name type="common">Arizona spittle bug</name>
    <dbReference type="NCBI Taxonomy" id="38151"/>
    <lineage>
        <taxon>Eukaryota</taxon>
        <taxon>Metazoa</taxon>
        <taxon>Ecdysozoa</taxon>
        <taxon>Arthropoda</taxon>
        <taxon>Hexapoda</taxon>
        <taxon>Insecta</taxon>
        <taxon>Pterygota</taxon>
        <taxon>Neoptera</taxon>
        <taxon>Paraneoptera</taxon>
        <taxon>Hemiptera</taxon>
        <taxon>Auchenorrhyncha</taxon>
        <taxon>Cercopoidea</taxon>
        <taxon>Clastopteridae</taxon>
        <taxon>Clastoptera</taxon>
    </lineage>
</organism>
<proteinExistence type="predicted"/>
<accession>A0A1B6CHF2</accession>
<gene>
    <name evidence="3" type="ORF">g.24474</name>
</gene>
<evidence type="ECO:0008006" key="4">
    <source>
        <dbReference type="Google" id="ProtNLM"/>
    </source>
</evidence>
<dbReference type="GO" id="GO:0005634">
    <property type="term" value="C:nucleus"/>
    <property type="evidence" value="ECO:0007669"/>
    <property type="project" value="TreeGrafter"/>
</dbReference>
<evidence type="ECO:0000256" key="1">
    <source>
        <dbReference type="ARBA" id="ARBA00022737"/>
    </source>
</evidence>
<dbReference type="AlphaFoldDB" id="A0A1B6CHF2"/>
<protein>
    <recommendedName>
        <fullName evidence="4">Radial spoke head 1 homolog</fullName>
    </recommendedName>
</protein>
<keyword evidence="1" id="KW-0677">Repeat</keyword>
<dbReference type="GO" id="GO:0007286">
    <property type="term" value="P:spermatid development"/>
    <property type="evidence" value="ECO:0007669"/>
    <property type="project" value="TreeGrafter"/>
</dbReference>
<sequence length="319" mass="36359">MSDENINKEDEGEGENTIGEYLGQRNELKQRHGRGRAFLPNGDYYMGTYSKGLRNGWGWYIFKGGAQYKGDYKEGMKHGIGIFYYPDGSIYEGQWKKDYRHGEGIYKYPNGDTYDGSWKVDKRNGLGNYHYKEFNVKFLGVWVDGKMNGLGKITYPKYIYYGMFEDNMPKGKGCFVFPDYCIQYGHYVILKNPEYEEEIKEDLPLDEQEEKFSLREGFPKGIVPVWRPSKIGKFSLDLVPPDPKLEPTPSSIGSTEDEIKIDTSITSENSQQNKSLTDAESEHGIVSPRSDPVGEITDEEAAAADILTPVEDLEKEDSP</sequence>
<dbReference type="EMBL" id="GEDC01024505">
    <property type="protein sequence ID" value="JAS12793.1"/>
    <property type="molecule type" value="Transcribed_RNA"/>
</dbReference>
<evidence type="ECO:0000313" key="3">
    <source>
        <dbReference type="EMBL" id="JAS12793.1"/>
    </source>
</evidence>
<dbReference type="GO" id="GO:0035082">
    <property type="term" value="P:axoneme assembly"/>
    <property type="evidence" value="ECO:0007669"/>
    <property type="project" value="TreeGrafter"/>
</dbReference>
<dbReference type="InterPro" id="IPR003409">
    <property type="entry name" value="MORN"/>
</dbReference>
<dbReference type="SUPFAM" id="SSF82185">
    <property type="entry name" value="Histone H3 K4-specific methyltransferase SET7/9 N-terminal domain"/>
    <property type="match status" value="2"/>
</dbReference>
<dbReference type="GO" id="GO:0031514">
    <property type="term" value="C:motile cilium"/>
    <property type="evidence" value="ECO:0007669"/>
    <property type="project" value="TreeGrafter"/>
</dbReference>
<feature type="compositionally biased region" description="Polar residues" evidence="2">
    <location>
        <begin position="263"/>
        <end position="278"/>
    </location>
</feature>
<feature type="region of interest" description="Disordered" evidence="2">
    <location>
        <begin position="240"/>
        <end position="319"/>
    </location>
</feature>
<dbReference type="Gene3D" id="2.20.110.10">
    <property type="entry name" value="Histone H3 K4-specific methyltransferase SET7/9 N-terminal domain"/>
    <property type="match status" value="2"/>
</dbReference>
<name>A0A1B6CHF2_9HEMI</name>
<dbReference type="Pfam" id="PF02493">
    <property type="entry name" value="MORN"/>
    <property type="match status" value="6"/>
</dbReference>
<dbReference type="PANTHER" id="PTHR43215:SF14">
    <property type="entry name" value="RADIAL SPOKE HEAD 1 HOMOLOG"/>
    <property type="match status" value="1"/>
</dbReference>
<evidence type="ECO:0000256" key="2">
    <source>
        <dbReference type="SAM" id="MobiDB-lite"/>
    </source>
</evidence>